<accession>A0A7R9GJB9</accession>
<dbReference type="PANTHER" id="PTHR11686:SF46">
    <property type="entry name" value="GAMMA-GLUTAMYLTRANSPEPTIDASE 1"/>
    <property type="match status" value="1"/>
</dbReference>
<dbReference type="OrthoDB" id="2015213at2759"/>
<gene>
    <name evidence="1" type="ORF">NMOB1V02_LOCUS12276</name>
</gene>
<dbReference type="AlphaFoldDB" id="A0A7R9GJB9"/>
<keyword evidence="2" id="KW-1185">Reference proteome</keyword>
<dbReference type="InterPro" id="IPR000101">
    <property type="entry name" value="GGT_peptidase"/>
</dbReference>
<dbReference type="GO" id="GO:0006751">
    <property type="term" value="P:glutathione catabolic process"/>
    <property type="evidence" value="ECO:0007669"/>
    <property type="project" value="InterPro"/>
</dbReference>
<protein>
    <submittedName>
        <fullName evidence="1">Uncharacterized protein</fullName>
    </submittedName>
</protein>
<dbReference type="EMBL" id="CAJPEX010009222">
    <property type="protein sequence ID" value="CAG0924823.1"/>
    <property type="molecule type" value="Genomic_DNA"/>
</dbReference>
<dbReference type="GO" id="GO:0036374">
    <property type="term" value="F:glutathione hydrolase activity"/>
    <property type="evidence" value="ECO:0007669"/>
    <property type="project" value="InterPro"/>
</dbReference>
<dbReference type="GO" id="GO:0005886">
    <property type="term" value="C:plasma membrane"/>
    <property type="evidence" value="ECO:0007669"/>
    <property type="project" value="TreeGrafter"/>
</dbReference>
<organism evidence="1">
    <name type="scientific">Notodromas monacha</name>
    <dbReference type="NCBI Taxonomy" id="399045"/>
    <lineage>
        <taxon>Eukaryota</taxon>
        <taxon>Metazoa</taxon>
        <taxon>Ecdysozoa</taxon>
        <taxon>Arthropoda</taxon>
        <taxon>Crustacea</taxon>
        <taxon>Oligostraca</taxon>
        <taxon>Ostracoda</taxon>
        <taxon>Podocopa</taxon>
        <taxon>Podocopida</taxon>
        <taxon>Cypridocopina</taxon>
        <taxon>Cypridoidea</taxon>
        <taxon>Cyprididae</taxon>
        <taxon>Notodromas</taxon>
    </lineage>
</organism>
<dbReference type="EMBL" id="OA891259">
    <property type="protein sequence ID" value="CAD7284671.1"/>
    <property type="molecule type" value="Genomic_DNA"/>
</dbReference>
<evidence type="ECO:0000313" key="2">
    <source>
        <dbReference type="Proteomes" id="UP000678499"/>
    </source>
</evidence>
<dbReference type="PANTHER" id="PTHR11686">
    <property type="entry name" value="GAMMA GLUTAMYL TRANSPEPTIDASE"/>
    <property type="match status" value="1"/>
</dbReference>
<dbReference type="SUPFAM" id="SSF56235">
    <property type="entry name" value="N-terminal nucleophile aminohydrolases (Ntn hydrolases)"/>
    <property type="match status" value="1"/>
</dbReference>
<sequence length="267" mass="28431">MEANKKAQADFLLSGALGDPNFGSGDQVNKRVRKLLSPSVLGQQAAHVRKSHTLQPVDATSGGRYVMPEAAGTEIQVMDDDELYVSLVFGLNSYFGARVEAEGFFLNNAMANFFPAGSDTGSDSDAVKNANVMEPNKRPLSLGAPVVVVSSSHMCKTRLVAGSPKFDILAQVIARYLALGSPLADSIHAPRLHLGAEFGTRDYLMEALDGTNQAGQLPSTTVDALEAKGISFSVLRGPYVSCDALVKYQDSVDGQADPRTNALVTFY</sequence>
<dbReference type="InterPro" id="IPR029055">
    <property type="entry name" value="Ntn_hydrolases_N"/>
</dbReference>
<evidence type="ECO:0000313" key="1">
    <source>
        <dbReference type="EMBL" id="CAD7284671.1"/>
    </source>
</evidence>
<dbReference type="Pfam" id="PF01019">
    <property type="entry name" value="G_glu_transpept"/>
    <property type="match status" value="1"/>
</dbReference>
<reference evidence="1" key="1">
    <citation type="submission" date="2020-11" db="EMBL/GenBank/DDBJ databases">
        <authorList>
            <person name="Tran Van P."/>
        </authorList>
    </citation>
    <scope>NUCLEOTIDE SEQUENCE</scope>
</reference>
<dbReference type="Gene3D" id="3.60.20.40">
    <property type="match status" value="1"/>
</dbReference>
<dbReference type="InterPro" id="IPR043137">
    <property type="entry name" value="GGT_ssub_C"/>
</dbReference>
<proteinExistence type="predicted"/>
<dbReference type="Proteomes" id="UP000678499">
    <property type="component" value="Unassembled WGS sequence"/>
</dbReference>
<name>A0A7R9GJB9_9CRUS</name>